<dbReference type="Proteomes" id="UP000236248">
    <property type="component" value="Chromosome NCAV"/>
</dbReference>
<keyword evidence="4" id="KW-0520">NAD</keyword>
<dbReference type="InterPro" id="IPR006367">
    <property type="entry name" value="Sirohaem_synthase_N"/>
</dbReference>
<dbReference type="PANTHER" id="PTHR35330:SF1">
    <property type="entry name" value="SIROHEME BIOSYNTHESIS PROTEIN MET8"/>
    <property type="match status" value="1"/>
</dbReference>
<evidence type="ECO:0000313" key="8">
    <source>
        <dbReference type="Proteomes" id="UP000236248"/>
    </source>
</evidence>
<evidence type="ECO:0000256" key="2">
    <source>
        <dbReference type="ARBA" id="ARBA00012400"/>
    </source>
</evidence>
<evidence type="ECO:0000256" key="4">
    <source>
        <dbReference type="ARBA" id="ARBA00023027"/>
    </source>
</evidence>
<proteinExistence type="predicted"/>
<keyword evidence="3" id="KW-0560">Oxidoreductase</keyword>
<dbReference type="Gene3D" id="3.40.50.720">
    <property type="entry name" value="NAD(P)-binding Rossmann-like Domain"/>
    <property type="match status" value="1"/>
</dbReference>
<dbReference type="SUPFAM" id="SSF75615">
    <property type="entry name" value="Siroheme synthase middle domains-like"/>
    <property type="match status" value="1"/>
</dbReference>
<dbReference type="AlphaFoldDB" id="A0A2K5AP44"/>
<sequence length="226" mass="25112">MINLIVDLNIQGKSVLVIGAGVEGTRKVKALLGQGCKSITVVSNRFNRSLLNLARDGSIKLVKRSIKDPSILDEFEKPFLVMAATNDKALNRGIVERAKSMGILAYAADDPAISDFIHPAVINIHDTLFIAISTRGSSPAMARMLRIKAERVLKRLIREEDIEMIRLADYARSIAMKHISDIHARKDYIYSVIRDREIVDMLKGKRLEEARARALALLSSYGGSVR</sequence>
<dbReference type="Gene3D" id="3.30.160.110">
    <property type="entry name" value="Siroheme synthase, domain 2"/>
    <property type="match status" value="1"/>
</dbReference>
<keyword evidence="8" id="KW-1185">Reference proteome</keyword>
<accession>A0A2K5AP44</accession>
<gene>
    <name evidence="7" type="ORF">NCAV_0217</name>
</gene>
<name>A0A2K5AP44_9ARCH</name>
<dbReference type="GO" id="GO:0004325">
    <property type="term" value="F:ferrochelatase activity"/>
    <property type="evidence" value="ECO:0007669"/>
    <property type="project" value="InterPro"/>
</dbReference>
<dbReference type="EMBL" id="LT981265">
    <property type="protein sequence ID" value="SPC33415.1"/>
    <property type="molecule type" value="Genomic_DNA"/>
</dbReference>
<dbReference type="GeneID" id="41594318"/>
<dbReference type="GO" id="GO:0043115">
    <property type="term" value="F:precorrin-2 dehydrogenase activity"/>
    <property type="evidence" value="ECO:0007669"/>
    <property type="project" value="UniProtKB-EC"/>
</dbReference>
<dbReference type="NCBIfam" id="TIGR01470">
    <property type="entry name" value="cysG_Nterm"/>
    <property type="match status" value="1"/>
</dbReference>
<dbReference type="EC" id="1.3.1.76" evidence="2"/>
<dbReference type="KEGG" id="ncv:NCAV_0217"/>
<evidence type="ECO:0000256" key="3">
    <source>
        <dbReference type="ARBA" id="ARBA00023002"/>
    </source>
</evidence>
<evidence type="ECO:0000256" key="1">
    <source>
        <dbReference type="ARBA" id="ARBA00005010"/>
    </source>
</evidence>
<dbReference type="SUPFAM" id="SSF51735">
    <property type="entry name" value="NAD(P)-binding Rossmann-fold domains"/>
    <property type="match status" value="1"/>
</dbReference>
<reference evidence="8" key="1">
    <citation type="submission" date="2018-01" db="EMBL/GenBank/DDBJ databases">
        <authorList>
            <person name="Kerou L M."/>
        </authorList>
    </citation>
    <scope>NUCLEOTIDE SEQUENCE [LARGE SCALE GENOMIC DNA]</scope>
    <source>
        <strain evidence="8">SCU2</strain>
    </source>
</reference>
<keyword evidence="5" id="KW-0627">Porphyrin biosynthesis</keyword>
<evidence type="ECO:0000256" key="5">
    <source>
        <dbReference type="ARBA" id="ARBA00023244"/>
    </source>
</evidence>
<organism evidence="7 8">
    <name type="scientific">Candidatus Nitrosocaldus cavascurensis</name>
    <dbReference type="NCBI Taxonomy" id="2058097"/>
    <lineage>
        <taxon>Archaea</taxon>
        <taxon>Nitrososphaerota</taxon>
        <taxon>Nitrososphaeria</taxon>
        <taxon>Candidatus Nitrosocaldales</taxon>
        <taxon>Candidatus Nitrosocaldaceae</taxon>
        <taxon>Candidatus Nitrosocaldus</taxon>
    </lineage>
</organism>
<evidence type="ECO:0000256" key="6">
    <source>
        <dbReference type="ARBA" id="ARBA00047561"/>
    </source>
</evidence>
<evidence type="ECO:0000313" key="7">
    <source>
        <dbReference type="EMBL" id="SPC33415.1"/>
    </source>
</evidence>
<dbReference type="InterPro" id="IPR036291">
    <property type="entry name" value="NAD(P)-bd_dom_sf"/>
</dbReference>
<dbReference type="UniPathway" id="UPA00262">
    <property type="reaction ID" value="UER00222"/>
</dbReference>
<dbReference type="GO" id="GO:0019354">
    <property type="term" value="P:siroheme biosynthetic process"/>
    <property type="evidence" value="ECO:0007669"/>
    <property type="project" value="UniProtKB-UniPathway"/>
</dbReference>
<dbReference type="InterPro" id="IPR028161">
    <property type="entry name" value="Met8-like"/>
</dbReference>
<dbReference type="PANTHER" id="PTHR35330">
    <property type="entry name" value="SIROHEME BIOSYNTHESIS PROTEIN MET8"/>
    <property type="match status" value="1"/>
</dbReference>
<dbReference type="RefSeq" id="WP_103287757.1">
    <property type="nucleotide sequence ID" value="NZ_LT981265.1"/>
</dbReference>
<dbReference type="Pfam" id="PF13241">
    <property type="entry name" value="NAD_binding_7"/>
    <property type="match status" value="1"/>
</dbReference>
<comment type="pathway">
    <text evidence="1">Porphyrin-containing compound metabolism; siroheme biosynthesis; sirohydrochlorin from precorrin-2: step 1/1.</text>
</comment>
<protein>
    <recommendedName>
        <fullName evidence="2">precorrin-2 dehydrogenase</fullName>
        <ecNumber evidence="2">1.3.1.76</ecNumber>
    </recommendedName>
</protein>
<comment type="catalytic activity">
    <reaction evidence="6">
        <text>precorrin-2 + NAD(+) = sirohydrochlorin + NADH + 2 H(+)</text>
        <dbReference type="Rhea" id="RHEA:15613"/>
        <dbReference type="ChEBI" id="CHEBI:15378"/>
        <dbReference type="ChEBI" id="CHEBI:57540"/>
        <dbReference type="ChEBI" id="CHEBI:57945"/>
        <dbReference type="ChEBI" id="CHEBI:58351"/>
        <dbReference type="ChEBI" id="CHEBI:58827"/>
        <dbReference type="EC" id="1.3.1.76"/>
    </reaction>
</comment>